<sequence>LHPSLHILGGWCVGTPHCTATLSSRSACALHVLRCMQGLNIFQSRHGHSAGWAIFSPSKAANPNPNYIPTSVLYFIFYVAVNVVESC</sequence>
<evidence type="ECO:0000313" key="2">
    <source>
        <dbReference type="Proteomes" id="UP001218188"/>
    </source>
</evidence>
<protein>
    <submittedName>
        <fullName evidence="1">Uncharacterized protein</fullName>
    </submittedName>
</protein>
<evidence type="ECO:0000313" key="1">
    <source>
        <dbReference type="EMBL" id="KAJ7017092.1"/>
    </source>
</evidence>
<dbReference type="Proteomes" id="UP001218188">
    <property type="component" value="Unassembled WGS sequence"/>
</dbReference>
<feature type="non-terminal residue" evidence="1">
    <location>
        <position position="1"/>
    </location>
</feature>
<proteinExistence type="predicted"/>
<gene>
    <name evidence="1" type="ORF">C8F04DRAFT_481090</name>
</gene>
<keyword evidence="2" id="KW-1185">Reference proteome</keyword>
<reference evidence="1" key="1">
    <citation type="submission" date="2023-03" db="EMBL/GenBank/DDBJ databases">
        <title>Massive genome expansion in bonnet fungi (Mycena s.s.) driven by repeated elements and novel gene families across ecological guilds.</title>
        <authorList>
            <consortium name="Lawrence Berkeley National Laboratory"/>
            <person name="Harder C.B."/>
            <person name="Miyauchi S."/>
            <person name="Viragh M."/>
            <person name="Kuo A."/>
            <person name="Thoen E."/>
            <person name="Andreopoulos B."/>
            <person name="Lu D."/>
            <person name="Skrede I."/>
            <person name="Drula E."/>
            <person name="Henrissat B."/>
            <person name="Morin E."/>
            <person name="Kohler A."/>
            <person name="Barry K."/>
            <person name="LaButti K."/>
            <person name="Morin E."/>
            <person name="Salamov A."/>
            <person name="Lipzen A."/>
            <person name="Mereny Z."/>
            <person name="Hegedus B."/>
            <person name="Baldrian P."/>
            <person name="Stursova M."/>
            <person name="Weitz H."/>
            <person name="Taylor A."/>
            <person name="Grigoriev I.V."/>
            <person name="Nagy L.G."/>
            <person name="Martin F."/>
            <person name="Kauserud H."/>
        </authorList>
    </citation>
    <scope>NUCLEOTIDE SEQUENCE</scope>
    <source>
        <strain evidence="1">CBHHK200</strain>
    </source>
</reference>
<name>A0AAD6WLM9_9AGAR</name>
<organism evidence="1 2">
    <name type="scientific">Mycena alexandri</name>
    <dbReference type="NCBI Taxonomy" id="1745969"/>
    <lineage>
        <taxon>Eukaryota</taxon>
        <taxon>Fungi</taxon>
        <taxon>Dikarya</taxon>
        <taxon>Basidiomycota</taxon>
        <taxon>Agaricomycotina</taxon>
        <taxon>Agaricomycetes</taxon>
        <taxon>Agaricomycetidae</taxon>
        <taxon>Agaricales</taxon>
        <taxon>Marasmiineae</taxon>
        <taxon>Mycenaceae</taxon>
        <taxon>Mycena</taxon>
    </lineage>
</organism>
<comment type="caution">
    <text evidence="1">The sequence shown here is derived from an EMBL/GenBank/DDBJ whole genome shotgun (WGS) entry which is preliminary data.</text>
</comment>
<accession>A0AAD6WLM9</accession>
<dbReference type="AlphaFoldDB" id="A0AAD6WLM9"/>
<dbReference type="EMBL" id="JARJCM010000435">
    <property type="protein sequence ID" value="KAJ7017092.1"/>
    <property type="molecule type" value="Genomic_DNA"/>
</dbReference>